<proteinExistence type="predicted"/>
<feature type="compositionally biased region" description="Basic and acidic residues" evidence="1">
    <location>
        <begin position="68"/>
        <end position="82"/>
    </location>
</feature>
<evidence type="ECO:0000313" key="2">
    <source>
        <dbReference type="EMBL" id="OCL11111.1"/>
    </source>
</evidence>
<dbReference type="Proteomes" id="UP000250140">
    <property type="component" value="Unassembled WGS sequence"/>
</dbReference>
<evidence type="ECO:0000256" key="1">
    <source>
        <dbReference type="SAM" id="MobiDB-lite"/>
    </source>
</evidence>
<accession>A0A8E2F6N5</accession>
<dbReference type="EMBL" id="KV749115">
    <property type="protein sequence ID" value="OCL11111.1"/>
    <property type="molecule type" value="Genomic_DNA"/>
</dbReference>
<evidence type="ECO:0000313" key="3">
    <source>
        <dbReference type="Proteomes" id="UP000250140"/>
    </source>
</evidence>
<gene>
    <name evidence="2" type="ORF">AOQ84DRAFT_396452</name>
</gene>
<keyword evidence="3" id="KW-1185">Reference proteome</keyword>
<protein>
    <submittedName>
        <fullName evidence="2">Uncharacterized protein</fullName>
    </submittedName>
</protein>
<dbReference type="AlphaFoldDB" id="A0A8E2F6N5"/>
<feature type="region of interest" description="Disordered" evidence="1">
    <location>
        <begin position="68"/>
        <end position="103"/>
    </location>
</feature>
<dbReference type="OrthoDB" id="5235678at2759"/>
<sequence length="103" mass="11372">MSANKIVSSQLIKTIKNSGKNIKLKYATKTEAWDRTYLAQSVQEDFGKAVEKADVPAGATTAILARMENSEKEHPSSSDSKNHFTTVYEDDSGNHIATKHVYP</sequence>
<reference evidence="2 3" key="1">
    <citation type="journal article" date="2016" name="Nat. Commun.">
        <title>Ectomycorrhizal ecology is imprinted in the genome of the dominant symbiotic fungus Cenococcum geophilum.</title>
        <authorList>
            <consortium name="DOE Joint Genome Institute"/>
            <person name="Peter M."/>
            <person name="Kohler A."/>
            <person name="Ohm R.A."/>
            <person name="Kuo A."/>
            <person name="Krutzmann J."/>
            <person name="Morin E."/>
            <person name="Arend M."/>
            <person name="Barry K.W."/>
            <person name="Binder M."/>
            <person name="Choi C."/>
            <person name="Clum A."/>
            <person name="Copeland A."/>
            <person name="Grisel N."/>
            <person name="Haridas S."/>
            <person name="Kipfer T."/>
            <person name="LaButti K."/>
            <person name="Lindquist E."/>
            <person name="Lipzen A."/>
            <person name="Maire R."/>
            <person name="Meier B."/>
            <person name="Mihaltcheva S."/>
            <person name="Molinier V."/>
            <person name="Murat C."/>
            <person name="Poggeler S."/>
            <person name="Quandt C.A."/>
            <person name="Sperisen C."/>
            <person name="Tritt A."/>
            <person name="Tisserant E."/>
            <person name="Crous P.W."/>
            <person name="Henrissat B."/>
            <person name="Nehls U."/>
            <person name="Egli S."/>
            <person name="Spatafora J.W."/>
            <person name="Grigoriev I.V."/>
            <person name="Martin F.M."/>
        </authorList>
    </citation>
    <scope>NUCLEOTIDE SEQUENCE [LARGE SCALE GENOMIC DNA]</scope>
    <source>
        <strain evidence="2 3">CBS 207.34</strain>
    </source>
</reference>
<name>A0A8E2F6N5_9PEZI</name>
<organism evidence="2 3">
    <name type="scientific">Glonium stellatum</name>
    <dbReference type="NCBI Taxonomy" id="574774"/>
    <lineage>
        <taxon>Eukaryota</taxon>
        <taxon>Fungi</taxon>
        <taxon>Dikarya</taxon>
        <taxon>Ascomycota</taxon>
        <taxon>Pezizomycotina</taxon>
        <taxon>Dothideomycetes</taxon>
        <taxon>Pleosporomycetidae</taxon>
        <taxon>Gloniales</taxon>
        <taxon>Gloniaceae</taxon>
        <taxon>Glonium</taxon>
    </lineage>
</organism>